<dbReference type="NCBIfam" id="TIGR01509">
    <property type="entry name" value="HAD-SF-IA-v3"/>
    <property type="match status" value="1"/>
</dbReference>
<dbReference type="SFLD" id="SFLDG01129">
    <property type="entry name" value="C1.5:_HAD__Beta-PGM__Phosphata"/>
    <property type="match status" value="1"/>
</dbReference>
<proteinExistence type="predicted"/>
<evidence type="ECO:0000313" key="3">
    <source>
        <dbReference type="EMBL" id="CAB5066168.1"/>
    </source>
</evidence>
<dbReference type="CDD" id="cd02603">
    <property type="entry name" value="HAD_sEH-N_like"/>
    <property type="match status" value="1"/>
</dbReference>
<dbReference type="Pfam" id="PF00702">
    <property type="entry name" value="Hydrolase"/>
    <property type="match status" value="1"/>
</dbReference>
<dbReference type="Gene3D" id="1.10.150.240">
    <property type="entry name" value="Putative phosphatase, domain 2"/>
    <property type="match status" value="1"/>
</dbReference>
<dbReference type="InterPro" id="IPR011945">
    <property type="entry name" value="HAD-SF_ppase_IA/epoxid_hydro_N"/>
</dbReference>
<dbReference type="NCBIfam" id="TIGR02247">
    <property type="entry name" value="HAD-1A3-hyp"/>
    <property type="match status" value="1"/>
</dbReference>
<organism evidence="2">
    <name type="scientific">freshwater metagenome</name>
    <dbReference type="NCBI Taxonomy" id="449393"/>
    <lineage>
        <taxon>unclassified sequences</taxon>
        <taxon>metagenomes</taxon>
        <taxon>ecological metagenomes</taxon>
    </lineage>
</organism>
<dbReference type="PANTHER" id="PTHR47829">
    <property type="entry name" value="HYDROLASE, PUTATIVE (AFU_ORTHOLOGUE AFUA_1G12880)-RELATED"/>
    <property type="match status" value="1"/>
</dbReference>
<evidence type="ECO:0000313" key="2">
    <source>
        <dbReference type="EMBL" id="CAB5013142.1"/>
    </source>
</evidence>
<dbReference type="Gene3D" id="3.40.50.1000">
    <property type="entry name" value="HAD superfamily/HAD-like"/>
    <property type="match status" value="1"/>
</dbReference>
<dbReference type="EMBL" id="CAFBQU010000028">
    <property type="protein sequence ID" value="CAB5066168.1"/>
    <property type="molecule type" value="Genomic_DNA"/>
</dbReference>
<evidence type="ECO:0000256" key="1">
    <source>
        <dbReference type="ARBA" id="ARBA00022990"/>
    </source>
</evidence>
<dbReference type="InterPro" id="IPR036412">
    <property type="entry name" value="HAD-like_sf"/>
</dbReference>
<dbReference type="InterPro" id="IPR023214">
    <property type="entry name" value="HAD_sf"/>
</dbReference>
<accession>A0A6J7QFL5</accession>
<dbReference type="PANTHER" id="PTHR47829:SF1">
    <property type="entry name" value="HAD FAMILY PHOSPHATASE"/>
    <property type="match status" value="1"/>
</dbReference>
<keyword evidence="1" id="KW-0007">Acetylation</keyword>
<dbReference type="AlphaFoldDB" id="A0A6J7QFL5"/>
<protein>
    <submittedName>
        <fullName evidence="2">Unannotated protein</fullName>
    </submittedName>
</protein>
<dbReference type="SUPFAM" id="SSF56784">
    <property type="entry name" value="HAD-like"/>
    <property type="match status" value="1"/>
</dbReference>
<dbReference type="InterPro" id="IPR052898">
    <property type="entry name" value="ACAD10-like"/>
</dbReference>
<dbReference type="InterPro" id="IPR023198">
    <property type="entry name" value="PGP-like_dom2"/>
</dbReference>
<dbReference type="EMBL" id="CAFBPN010000012">
    <property type="protein sequence ID" value="CAB5013142.1"/>
    <property type="molecule type" value="Genomic_DNA"/>
</dbReference>
<dbReference type="SFLD" id="SFLDS00003">
    <property type="entry name" value="Haloacid_Dehalogenase"/>
    <property type="match status" value="1"/>
</dbReference>
<dbReference type="PRINTS" id="PR00413">
    <property type="entry name" value="HADHALOGNASE"/>
</dbReference>
<reference evidence="2" key="1">
    <citation type="submission" date="2020-05" db="EMBL/GenBank/DDBJ databases">
        <authorList>
            <person name="Chiriac C."/>
            <person name="Salcher M."/>
            <person name="Ghai R."/>
            <person name="Kavagutti S V."/>
        </authorList>
    </citation>
    <scope>NUCLEOTIDE SEQUENCE</scope>
</reference>
<sequence>MTTSSFRAVFWDFGGVILSSPFDAFLQYEAKKGLPEGFLRKVNATNPDTNAWALLERNEVSPRDFDALFLAESTALGHPVPGADVLKLLAGDIRPAMVQALDTVKAAGYAMACLTNNVVGGDGTTPERREAVAAVMARFDAVIESSKVGCRKPETRFYEIACETLQVSPHECVFLDDLGVNLKPAAAMGMHTIKVINPDDALIALSAALQLSL</sequence>
<dbReference type="InterPro" id="IPR006439">
    <property type="entry name" value="HAD-SF_hydro_IA"/>
</dbReference>
<name>A0A6J7QFL5_9ZZZZ</name>
<gene>
    <name evidence="2" type="ORF">UFOPK4098_00412</name>
    <name evidence="3" type="ORF">UFOPK4347_01109</name>
</gene>